<name>A0A3M7SI91_BRAPC</name>
<organism evidence="1 2">
    <name type="scientific">Brachionus plicatilis</name>
    <name type="common">Marine rotifer</name>
    <name type="synonym">Brachionus muelleri</name>
    <dbReference type="NCBI Taxonomy" id="10195"/>
    <lineage>
        <taxon>Eukaryota</taxon>
        <taxon>Metazoa</taxon>
        <taxon>Spiralia</taxon>
        <taxon>Gnathifera</taxon>
        <taxon>Rotifera</taxon>
        <taxon>Eurotatoria</taxon>
        <taxon>Monogononta</taxon>
        <taxon>Pseudotrocha</taxon>
        <taxon>Ploima</taxon>
        <taxon>Brachionidae</taxon>
        <taxon>Brachionus</taxon>
    </lineage>
</organism>
<gene>
    <name evidence="1" type="ORF">BpHYR1_037193</name>
</gene>
<proteinExistence type="predicted"/>
<keyword evidence="2" id="KW-1185">Reference proteome</keyword>
<evidence type="ECO:0000313" key="1">
    <source>
        <dbReference type="EMBL" id="RNA35415.1"/>
    </source>
</evidence>
<reference evidence="1 2" key="1">
    <citation type="journal article" date="2018" name="Sci. Rep.">
        <title>Genomic signatures of local adaptation to the degree of environmental predictability in rotifers.</title>
        <authorList>
            <person name="Franch-Gras L."/>
            <person name="Hahn C."/>
            <person name="Garcia-Roger E.M."/>
            <person name="Carmona M.J."/>
            <person name="Serra M."/>
            <person name="Gomez A."/>
        </authorList>
    </citation>
    <scope>NUCLEOTIDE SEQUENCE [LARGE SCALE GENOMIC DNA]</scope>
    <source>
        <strain evidence="1">HYR1</strain>
    </source>
</reference>
<sequence length="70" mass="8329">MNQKCHAFFEQNFHKSNFIYNLKTILYLNGNNFLFSNTRKKNTNIDAIEQTVSWCLFFKCVISKKKDAKT</sequence>
<protein>
    <submittedName>
        <fullName evidence="1">Uncharacterized protein</fullName>
    </submittedName>
</protein>
<dbReference type="AlphaFoldDB" id="A0A3M7SI91"/>
<evidence type="ECO:0000313" key="2">
    <source>
        <dbReference type="Proteomes" id="UP000276133"/>
    </source>
</evidence>
<accession>A0A3M7SI91</accession>
<dbReference type="EMBL" id="REGN01001326">
    <property type="protein sequence ID" value="RNA35415.1"/>
    <property type="molecule type" value="Genomic_DNA"/>
</dbReference>
<comment type="caution">
    <text evidence="1">The sequence shown here is derived from an EMBL/GenBank/DDBJ whole genome shotgun (WGS) entry which is preliminary data.</text>
</comment>
<dbReference type="Proteomes" id="UP000276133">
    <property type="component" value="Unassembled WGS sequence"/>
</dbReference>